<dbReference type="AlphaFoldDB" id="A0A8B6C942"/>
<feature type="non-terminal residue" evidence="7">
    <location>
        <position position="1"/>
    </location>
</feature>
<protein>
    <recommendedName>
        <fullName evidence="6">Cadherin domain-containing protein</fullName>
    </recommendedName>
</protein>
<dbReference type="GO" id="GO:0005509">
    <property type="term" value="F:calcium ion binding"/>
    <property type="evidence" value="ECO:0007669"/>
    <property type="project" value="UniProtKB-UniRule"/>
</dbReference>
<keyword evidence="4" id="KW-0472">Membrane</keyword>
<dbReference type="EMBL" id="UYJE01001344">
    <property type="protein sequence ID" value="VDI01334.1"/>
    <property type="molecule type" value="Genomic_DNA"/>
</dbReference>
<comment type="caution">
    <text evidence="7">The sequence shown here is derived from an EMBL/GenBank/DDBJ whole genome shotgun (WGS) entry which is preliminary data.</text>
</comment>
<sequence>LSQLYPPRFDTLPSFLQYDEGCSNRTLATVTARGDNGVITISANDDATSSKVDIVQTQSSNSKPFITIVQINQKACMDRETESTWYLHLLAEDTSNLKTIDTLQIYILDVNDEKPSFSSKLFQKTIPENSKTSTEVIKATATDPDNGVGGTVTYSLL</sequence>
<accession>A0A8B6C942</accession>
<dbReference type="CDD" id="cd11304">
    <property type="entry name" value="Cadherin_repeat"/>
    <property type="match status" value="1"/>
</dbReference>
<dbReference type="PROSITE" id="PS50268">
    <property type="entry name" value="CADHERIN_2"/>
    <property type="match status" value="1"/>
</dbReference>
<organism evidence="7 8">
    <name type="scientific">Mytilus galloprovincialis</name>
    <name type="common">Mediterranean mussel</name>
    <dbReference type="NCBI Taxonomy" id="29158"/>
    <lineage>
        <taxon>Eukaryota</taxon>
        <taxon>Metazoa</taxon>
        <taxon>Spiralia</taxon>
        <taxon>Lophotrochozoa</taxon>
        <taxon>Mollusca</taxon>
        <taxon>Bivalvia</taxon>
        <taxon>Autobranchia</taxon>
        <taxon>Pteriomorphia</taxon>
        <taxon>Mytilida</taxon>
        <taxon>Mytiloidea</taxon>
        <taxon>Mytilidae</taxon>
        <taxon>Mytilinae</taxon>
        <taxon>Mytilus</taxon>
    </lineage>
</organism>
<dbReference type="GO" id="GO:0007156">
    <property type="term" value="P:homophilic cell adhesion via plasma membrane adhesion molecules"/>
    <property type="evidence" value="ECO:0007669"/>
    <property type="project" value="InterPro"/>
</dbReference>
<dbReference type="PANTHER" id="PTHR24027">
    <property type="entry name" value="CADHERIN-23"/>
    <property type="match status" value="1"/>
</dbReference>
<dbReference type="GO" id="GO:0016342">
    <property type="term" value="C:catenin complex"/>
    <property type="evidence" value="ECO:0007669"/>
    <property type="project" value="TreeGrafter"/>
</dbReference>
<proteinExistence type="predicted"/>
<feature type="domain" description="Cadherin" evidence="6">
    <location>
        <begin position="77"/>
        <end position="117"/>
    </location>
</feature>
<evidence type="ECO:0000313" key="7">
    <source>
        <dbReference type="EMBL" id="VDI01334.1"/>
    </source>
</evidence>
<comment type="subcellular location">
    <subcellularLocation>
        <location evidence="1">Membrane</location>
    </subcellularLocation>
</comment>
<keyword evidence="2" id="KW-0677">Repeat</keyword>
<dbReference type="InterPro" id="IPR039808">
    <property type="entry name" value="Cadherin"/>
</dbReference>
<name>A0A8B6C942_MYTGA</name>
<dbReference type="InterPro" id="IPR002126">
    <property type="entry name" value="Cadherin-like_dom"/>
</dbReference>
<dbReference type="GO" id="GO:0008013">
    <property type="term" value="F:beta-catenin binding"/>
    <property type="evidence" value="ECO:0007669"/>
    <property type="project" value="TreeGrafter"/>
</dbReference>
<dbReference type="InterPro" id="IPR015919">
    <property type="entry name" value="Cadherin-like_sf"/>
</dbReference>
<dbReference type="GO" id="GO:0045296">
    <property type="term" value="F:cadherin binding"/>
    <property type="evidence" value="ECO:0007669"/>
    <property type="project" value="TreeGrafter"/>
</dbReference>
<evidence type="ECO:0000313" key="8">
    <source>
        <dbReference type="Proteomes" id="UP000596742"/>
    </source>
</evidence>
<feature type="non-terminal residue" evidence="7">
    <location>
        <position position="157"/>
    </location>
</feature>
<keyword evidence="3 5" id="KW-0106">Calcium</keyword>
<evidence type="ECO:0000256" key="5">
    <source>
        <dbReference type="PROSITE-ProRule" id="PRU00043"/>
    </source>
</evidence>
<evidence type="ECO:0000259" key="6">
    <source>
        <dbReference type="PROSITE" id="PS50268"/>
    </source>
</evidence>
<dbReference type="GO" id="GO:0016477">
    <property type="term" value="P:cell migration"/>
    <property type="evidence" value="ECO:0007669"/>
    <property type="project" value="TreeGrafter"/>
</dbReference>
<gene>
    <name evidence="7" type="ORF">MGAL_10B077259</name>
</gene>
<dbReference type="OrthoDB" id="6162854at2759"/>
<dbReference type="PANTHER" id="PTHR24027:SF438">
    <property type="entry name" value="CADHERIN 23"/>
    <property type="match status" value="1"/>
</dbReference>
<dbReference type="Gene3D" id="2.60.40.60">
    <property type="entry name" value="Cadherins"/>
    <property type="match status" value="2"/>
</dbReference>
<evidence type="ECO:0000256" key="2">
    <source>
        <dbReference type="ARBA" id="ARBA00022737"/>
    </source>
</evidence>
<evidence type="ECO:0000256" key="1">
    <source>
        <dbReference type="ARBA" id="ARBA00004370"/>
    </source>
</evidence>
<keyword evidence="8" id="KW-1185">Reference proteome</keyword>
<dbReference type="Proteomes" id="UP000596742">
    <property type="component" value="Unassembled WGS sequence"/>
</dbReference>
<evidence type="ECO:0000256" key="3">
    <source>
        <dbReference type="ARBA" id="ARBA00022837"/>
    </source>
</evidence>
<dbReference type="SUPFAM" id="SSF49313">
    <property type="entry name" value="Cadherin-like"/>
    <property type="match status" value="2"/>
</dbReference>
<reference evidence="7" key="1">
    <citation type="submission" date="2018-11" db="EMBL/GenBank/DDBJ databases">
        <authorList>
            <person name="Alioto T."/>
            <person name="Alioto T."/>
        </authorList>
    </citation>
    <scope>NUCLEOTIDE SEQUENCE</scope>
</reference>
<evidence type="ECO:0000256" key="4">
    <source>
        <dbReference type="ARBA" id="ARBA00023136"/>
    </source>
</evidence>